<feature type="non-terminal residue" evidence="2">
    <location>
        <position position="1"/>
    </location>
</feature>
<feature type="non-terminal residue" evidence="2">
    <location>
        <position position="233"/>
    </location>
</feature>
<proteinExistence type="predicted"/>
<reference evidence="2" key="1">
    <citation type="submission" date="2020-02" db="EMBL/GenBank/DDBJ databases">
        <authorList>
            <person name="Meier V. D."/>
        </authorList>
    </citation>
    <scope>NUCLEOTIDE SEQUENCE</scope>
    <source>
        <strain evidence="2">AVDCRST_MAG20</strain>
    </source>
</reference>
<feature type="compositionally biased region" description="Basic residues" evidence="1">
    <location>
        <begin position="70"/>
        <end position="99"/>
    </location>
</feature>
<sequence length="233" mass="25445">DRRRRDAGARRVADGGGQRRCGSRLRSRADRARRRRRLDRRHRRPGGGGGRSRPAPPGVGGLQGQGDGRRRGRQRRRRHPLRRRRLHGAHRGPPRRRLRAVPGRPLGDVDRCVRLRRAAQLARAALPAAVRGAHPAPVGVRVDPPGPPRRLHHRGPPQRGPLRGAAPDERAHDARRLPPHQAGQARSGRGPPPDVVDVPRPALAPAAGRRRALADVLVLPPPDDDRGGGAGHV</sequence>
<evidence type="ECO:0000256" key="1">
    <source>
        <dbReference type="SAM" id="MobiDB-lite"/>
    </source>
</evidence>
<dbReference type="AlphaFoldDB" id="A0A6J4H2D0"/>
<protein>
    <submittedName>
        <fullName evidence="2">Uncharacterized protein</fullName>
    </submittedName>
</protein>
<feature type="compositionally biased region" description="Low complexity" evidence="1">
    <location>
        <begin position="195"/>
        <end position="207"/>
    </location>
</feature>
<dbReference type="EMBL" id="CADCSY010000009">
    <property type="protein sequence ID" value="CAA9213126.1"/>
    <property type="molecule type" value="Genomic_DNA"/>
</dbReference>
<organism evidence="2">
    <name type="scientific">uncultured Acidimicrobiales bacterium</name>
    <dbReference type="NCBI Taxonomy" id="310071"/>
    <lineage>
        <taxon>Bacteria</taxon>
        <taxon>Bacillati</taxon>
        <taxon>Actinomycetota</taxon>
        <taxon>Acidimicrobiia</taxon>
        <taxon>Acidimicrobiales</taxon>
        <taxon>environmental samples</taxon>
    </lineage>
</organism>
<feature type="compositionally biased region" description="Basic and acidic residues" evidence="1">
    <location>
        <begin position="166"/>
        <end position="176"/>
    </location>
</feature>
<feature type="region of interest" description="Disordered" evidence="1">
    <location>
        <begin position="135"/>
        <end position="233"/>
    </location>
</feature>
<name>A0A6J4H2D0_9ACTN</name>
<accession>A0A6J4H2D0</accession>
<feature type="compositionally biased region" description="Basic residues" evidence="1">
    <location>
        <begin position="21"/>
        <end position="45"/>
    </location>
</feature>
<feature type="compositionally biased region" description="Basic and acidic residues" evidence="1">
    <location>
        <begin position="1"/>
        <end position="13"/>
    </location>
</feature>
<feature type="region of interest" description="Disordered" evidence="1">
    <location>
        <begin position="1"/>
        <end position="106"/>
    </location>
</feature>
<gene>
    <name evidence="2" type="ORF">AVDCRST_MAG20-234</name>
</gene>
<evidence type="ECO:0000313" key="2">
    <source>
        <dbReference type="EMBL" id="CAA9213126.1"/>
    </source>
</evidence>